<dbReference type="AlphaFoldDB" id="A0AAQ3L9U5"/>
<dbReference type="InterPro" id="IPR001469">
    <property type="entry name" value="ATP_synth_F1_dsu/esu"/>
</dbReference>
<dbReference type="Proteomes" id="UP001304300">
    <property type="component" value="Chromosome"/>
</dbReference>
<evidence type="ECO:0000313" key="13">
    <source>
        <dbReference type="EMBL" id="WOO42284.1"/>
    </source>
</evidence>
<evidence type="ECO:0000256" key="10">
    <source>
        <dbReference type="RuleBase" id="RU003656"/>
    </source>
</evidence>
<dbReference type="RefSeq" id="WP_317834801.1">
    <property type="nucleotide sequence ID" value="NZ_CP136920.1"/>
</dbReference>
<comment type="subunit">
    <text evidence="9 10">F-type ATPases have 2 components, CF(1) - the catalytic core - and CF(0) - the membrane proton channel. CF(1) has five subunits: alpha(3), beta(3), gamma(1), delta(1), epsilon(1). CF(0) has three main subunits: a, b and c.</text>
</comment>
<dbReference type="GO" id="GO:0045259">
    <property type="term" value="C:proton-transporting ATP synthase complex"/>
    <property type="evidence" value="ECO:0007669"/>
    <property type="project" value="UniProtKB-KW"/>
</dbReference>
<keyword evidence="7 9" id="KW-0139">CF(1)</keyword>
<dbReference type="HAMAP" id="MF_00530">
    <property type="entry name" value="ATP_synth_epsil_bac"/>
    <property type="match status" value="1"/>
</dbReference>
<evidence type="ECO:0000256" key="9">
    <source>
        <dbReference type="HAMAP-Rule" id="MF_00530"/>
    </source>
</evidence>
<keyword evidence="4 9" id="KW-0813">Transport</keyword>
<keyword evidence="6 9" id="KW-0472">Membrane</keyword>
<keyword evidence="11" id="KW-0175">Coiled coil</keyword>
<feature type="coiled-coil region" evidence="11">
    <location>
        <begin position="81"/>
        <end position="111"/>
    </location>
</feature>
<evidence type="ECO:0000256" key="5">
    <source>
        <dbReference type="ARBA" id="ARBA00023065"/>
    </source>
</evidence>
<dbReference type="KEGG" id="puo:RZN69_04225"/>
<dbReference type="PANTHER" id="PTHR13822:SF10">
    <property type="entry name" value="ATP SYNTHASE EPSILON CHAIN, CHLOROPLASTIC"/>
    <property type="match status" value="1"/>
</dbReference>
<protein>
    <recommendedName>
        <fullName evidence="9">ATP synthase epsilon chain</fullName>
    </recommendedName>
    <alternativeName>
        <fullName evidence="9">ATP synthase F1 sector epsilon subunit</fullName>
    </alternativeName>
    <alternativeName>
        <fullName evidence="9">F-ATPase epsilon subunit</fullName>
    </alternativeName>
</protein>
<dbReference type="Pfam" id="PF02823">
    <property type="entry name" value="ATP-synt_DE_N"/>
    <property type="match status" value="1"/>
</dbReference>
<evidence type="ECO:0000259" key="12">
    <source>
        <dbReference type="Pfam" id="PF02823"/>
    </source>
</evidence>
<dbReference type="InterPro" id="IPR020546">
    <property type="entry name" value="ATP_synth_F1_dsu/esu_N"/>
</dbReference>
<proteinExistence type="inferred from homology"/>
<organism evidence="13 14">
    <name type="scientific">Rubellicoccus peritrichatus</name>
    <dbReference type="NCBI Taxonomy" id="3080537"/>
    <lineage>
        <taxon>Bacteria</taxon>
        <taxon>Pseudomonadati</taxon>
        <taxon>Verrucomicrobiota</taxon>
        <taxon>Opitutia</taxon>
        <taxon>Puniceicoccales</taxon>
        <taxon>Cerasicoccaceae</taxon>
        <taxon>Rubellicoccus</taxon>
    </lineage>
</organism>
<evidence type="ECO:0000256" key="1">
    <source>
        <dbReference type="ARBA" id="ARBA00003543"/>
    </source>
</evidence>
<accession>A0AAQ3L9U5</accession>
<name>A0AAQ3L9U5_9BACT</name>
<evidence type="ECO:0000256" key="11">
    <source>
        <dbReference type="SAM" id="Coils"/>
    </source>
</evidence>
<evidence type="ECO:0000256" key="2">
    <source>
        <dbReference type="ARBA" id="ARBA00004184"/>
    </source>
</evidence>
<dbReference type="CDD" id="cd12152">
    <property type="entry name" value="F1-ATPase_delta"/>
    <property type="match status" value="1"/>
</dbReference>
<evidence type="ECO:0000256" key="7">
    <source>
        <dbReference type="ARBA" id="ARBA00023196"/>
    </source>
</evidence>
<keyword evidence="9" id="KW-0375">Hydrogen ion transport</keyword>
<dbReference type="GO" id="GO:0005524">
    <property type="term" value="F:ATP binding"/>
    <property type="evidence" value="ECO:0007669"/>
    <property type="project" value="UniProtKB-UniRule"/>
</dbReference>
<keyword evidence="14" id="KW-1185">Reference proteome</keyword>
<feature type="domain" description="ATP synthase F1 complex delta/epsilon subunit N-terminal" evidence="12">
    <location>
        <begin position="2"/>
        <end position="80"/>
    </location>
</feature>
<dbReference type="GO" id="GO:0046933">
    <property type="term" value="F:proton-transporting ATP synthase activity, rotational mechanism"/>
    <property type="evidence" value="ECO:0007669"/>
    <property type="project" value="UniProtKB-UniRule"/>
</dbReference>
<dbReference type="Gene3D" id="2.60.15.10">
    <property type="entry name" value="F0F1 ATP synthase delta/epsilon subunit, N-terminal"/>
    <property type="match status" value="1"/>
</dbReference>
<evidence type="ECO:0000256" key="4">
    <source>
        <dbReference type="ARBA" id="ARBA00022448"/>
    </source>
</evidence>
<comment type="subcellular location">
    <subcellularLocation>
        <location evidence="9">Cell membrane</location>
        <topology evidence="9">Peripheral membrane protein</topology>
    </subcellularLocation>
    <subcellularLocation>
        <location evidence="2">Endomembrane system</location>
        <topology evidence="2">Peripheral membrane protein</topology>
    </subcellularLocation>
</comment>
<dbReference type="EMBL" id="CP136920">
    <property type="protein sequence ID" value="WOO42284.1"/>
    <property type="molecule type" value="Genomic_DNA"/>
</dbReference>
<dbReference type="GO" id="GO:0012505">
    <property type="term" value="C:endomembrane system"/>
    <property type="evidence" value="ECO:0007669"/>
    <property type="project" value="UniProtKB-SubCell"/>
</dbReference>
<comment type="similarity">
    <text evidence="3 9 10">Belongs to the ATPase epsilon chain family.</text>
</comment>
<comment type="function">
    <text evidence="1 9">Produces ATP from ADP in the presence of a proton gradient across the membrane.</text>
</comment>
<dbReference type="InterPro" id="IPR036771">
    <property type="entry name" value="ATPsynth_dsu/esu_N"/>
</dbReference>
<sequence length="135" mass="14609">MLTLEIVTPEGKAYTKEVEDVVLPTAEGEIDILPGHQPLITVIEAGEVQAGTGSGREFLAVDKGFARVLGDAVSVLTEGAIDVAEIDLSQVEEAQKRAEEALERAKNEKMDPAEIEKLEAVARFAIAQQLVKKRR</sequence>
<dbReference type="PANTHER" id="PTHR13822">
    <property type="entry name" value="ATP SYNTHASE DELTA/EPSILON CHAIN"/>
    <property type="match status" value="1"/>
</dbReference>
<dbReference type="GO" id="GO:0005886">
    <property type="term" value="C:plasma membrane"/>
    <property type="evidence" value="ECO:0007669"/>
    <property type="project" value="UniProtKB-SubCell"/>
</dbReference>
<dbReference type="SUPFAM" id="SSF51344">
    <property type="entry name" value="Epsilon subunit of F1F0-ATP synthase N-terminal domain"/>
    <property type="match status" value="1"/>
</dbReference>
<evidence type="ECO:0000256" key="3">
    <source>
        <dbReference type="ARBA" id="ARBA00005712"/>
    </source>
</evidence>
<evidence type="ECO:0000256" key="6">
    <source>
        <dbReference type="ARBA" id="ARBA00023136"/>
    </source>
</evidence>
<keyword evidence="9" id="KW-1003">Cell membrane</keyword>
<gene>
    <name evidence="9 13" type="primary">atpC</name>
    <name evidence="13" type="ORF">RZN69_04225</name>
</gene>
<evidence type="ECO:0000313" key="14">
    <source>
        <dbReference type="Proteomes" id="UP001304300"/>
    </source>
</evidence>
<dbReference type="NCBIfam" id="TIGR01216">
    <property type="entry name" value="ATP_synt_epsi"/>
    <property type="match status" value="1"/>
</dbReference>
<reference evidence="13 14" key="1">
    <citation type="submission" date="2023-10" db="EMBL/GenBank/DDBJ databases">
        <title>Rubellicoccus peritrichatus gen. nov., sp. nov., isolated from an algae of coral reef tank.</title>
        <authorList>
            <person name="Luo J."/>
        </authorList>
    </citation>
    <scope>NUCLEOTIDE SEQUENCE [LARGE SCALE GENOMIC DNA]</scope>
    <source>
        <strain evidence="13 14">CR14</strain>
    </source>
</reference>
<evidence type="ECO:0000256" key="8">
    <source>
        <dbReference type="ARBA" id="ARBA00023310"/>
    </source>
</evidence>
<keyword evidence="5 9" id="KW-0406">Ion transport</keyword>
<keyword evidence="8 9" id="KW-0066">ATP synthesis</keyword>